<evidence type="ECO:0000313" key="3">
    <source>
        <dbReference type="Proteomes" id="UP000237340"/>
    </source>
</evidence>
<gene>
    <name evidence="2" type="ORF">C3B61_12875</name>
</gene>
<dbReference type="InterPro" id="IPR018723">
    <property type="entry name" value="DUF2254_membrane"/>
</dbReference>
<accession>A0A2S3ZDA2</accession>
<feature type="transmembrane region" description="Helical" evidence="1">
    <location>
        <begin position="200"/>
        <end position="222"/>
    </location>
</feature>
<evidence type="ECO:0000313" key="2">
    <source>
        <dbReference type="EMBL" id="POH64343.1"/>
    </source>
</evidence>
<organism evidence="2 3">
    <name type="scientific">Cryobacterium zongtaii</name>
    <dbReference type="NCBI Taxonomy" id="1259217"/>
    <lineage>
        <taxon>Bacteria</taxon>
        <taxon>Bacillati</taxon>
        <taxon>Actinomycetota</taxon>
        <taxon>Actinomycetes</taxon>
        <taxon>Micrococcales</taxon>
        <taxon>Microbacteriaceae</taxon>
        <taxon>Cryobacterium</taxon>
    </lineage>
</organism>
<proteinExistence type="predicted"/>
<keyword evidence="3" id="KW-1185">Reference proteome</keyword>
<keyword evidence="1" id="KW-0472">Membrane</keyword>
<keyword evidence="1" id="KW-0812">Transmembrane</keyword>
<sequence length="501" mass="53187">MRLVPRYWAGTETARFGLTTAGIPIRPGCYADRTCTEEPTRRECFVAEMRGSGGGRARWARLTESVESRLWPLPVAAVLLAVVLGLVLPRLDLLIDAELPTAVDSVIFNGGAETARSVLSSIAGSLITATSLTFSLTVVALQLASSQASPRVLRLFARDRQVHATLAVFLGTFAYSITVLRSVRATTDDAAEFVPRVAVTTAFVLTLVSVIMLVFFLAHLAAQLRVETMLKDIHAETNRTIDLVGAGNEAAQAYTSPMQIPVGTHTVTAAVSGFITGRDHAALVAYAAPHSLVFQEVRRVGENVVAGTPLMVWWPVGDGTDPPDADDVADAVRGAYSIAYERTAAQDIDYGVQQIVDIGVRALSPGINDPTTAVNALGHLSAIVASTLQMPALPSALADADGNLRVVTATRTAADTIHDALSPMRHYGANDPSVVRRFLQLVSDLAYTCSAGEVQTALQQQLAALDLQLQAQGDDPASVREMRAAVAEVTARIADSPVRAT</sequence>
<comment type="caution">
    <text evidence="2">The sequence shown here is derived from an EMBL/GenBank/DDBJ whole genome shotgun (WGS) entry which is preliminary data.</text>
</comment>
<dbReference type="Proteomes" id="UP000237340">
    <property type="component" value="Unassembled WGS sequence"/>
</dbReference>
<keyword evidence="1" id="KW-1133">Transmembrane helix</keyword>
<dbReference type="Pfam" id="PF10011">
    <property type="entry name" value="DUF2254"/>
    <property type="match status" value="1"/>
</dbReference>
<dbReference type="AlphaFoldDB" id="A0A2S3ZDA2"/>
<feature type="transmembrane region" description="Helical" evidence="1">
    <location>
        <begin position="70"/>
        <end position="88"/>
    </location>
</feature>
<feature type="transmembrane region" description="Helical" evidence="1">
    <location>
        <begin position="118"/>
        <end position="141"/>
    </location>
</feature>
<name>A0A2S3ZDA2_9MICO</name>
<feature type="transmembrane region" description="Helical" evidence="1">
    <location>
        <begin position="162"/>
        <end position="180"/>
    </location>
</feature>
<protein>
    <submittedName>
        <fullName evidence="2">DUF2254 domain-containing protein</fullName>
    </submittedName>
</protein>
<evidence type="ECO:0000256" key="1">
    <source>
        <dbReference type="SAM" id="Phobius"/>
    </source>
</evidence>
<dbReference type="EMBL" id="PPXD01000020">
    <property type="protein sequence ID" value="POH64343.1"/>
    <property type="molecule type" value="Genomic_DNA"/>
</dbReference>
<reference evidence="2 3" key="1">
    <citation type="submission" date="2018-01" db="EMBL/GenBank/DDBJ databases">
        <title>Cryobacterium sp. nov., from glaciers in China.</title>
        <authorList>
            <person name="Liu Q."/>
            <person name="Xin Y.-H."/>
        </authorList>
    </citation>
    <scope>NUCLEOTIDE SEQUENCE [LARGE SCALE GENOMIC DNA]</scope>
    <source>
        <strain evidence="2 3">TMN-42</strain>
    </source>
</reference>